<feature type="compositionally biased region" description="Basic residues" evidence="1">
    <location>
        <begin position="24"/>
        <end position="33"/>
    </location>
</feature>
<protein>
    <submittedName>
        <fullName evidence="2">Uncharacterized protein</fullName>
    </submittedName>
</protein>
<feature type="region of interest" description="Disordered" evidence="1">
    <location>
        <begin position="1"/>
        <end position="36"/>
    </location>
</feature>
<reference evidence="2 3" key="1">
    <citation type="journal article" date="2019" name="G3 (Bethesda)">
        <title>Sequencing of a Wild Apple (Malus baccata) Genome Unravels the Differences Between Cultivated and Wild Apple Species Regarding Disease Resistance and Cold Tolerance.</title>
        <authorList>
            <person name="Chen X."/>
        </authorList>
    </citation>
    <scope>NUCLEOTIDE SEQUENCE [LARGE SCALE GENOMIC DNA]</scope>
    <source>
        <strain evidence="3">cv. Shandingzi</strain>
        <tissue evidence="2">Leaves</tissue>
    </source>
</reference>
<evidence type="ECO:0000256" key="1">
    <source>
        <dbReference type="SAM" id="MobiDB-lite"/>
    </source>
</evidence>
<dbReference type="Proteomes" id="UP000315295">
    <property type="component" value="Unassembled WGS sequence"/>
</dbReference>
<name>A0A540MNY8_MALBA</name>
<proteinExistence type="predicted"/>
<sequence length="59" mass="6828">MMSASCTTLQMMDTRKEKAESERKNHKTSKRKTRENNADFDLLLPCLLQLKKPCQSKAL</sequence>
<feature type="compositionally biased region" description="Polar residues" evidence="1">
    <location>
        <begin position="1"/>
        <end position="11"/>
    </location>
</feature>
<comment type="caution">
    <text evidence="2">The sequence shown here is derived from an EMBL/GenBank/DDBJ whole genome shotgun (WGS) entry which is preliminary data.</text>
</comment>
<organism evidence="2 3">
    <name type="scientific">Malus baccata</name>
    <name type="common">Siberian crab apple</name>
    <name type="synonym">Pyrus baccata</name>
    <dbReference type="NCBI Taxonomy" id="106549"/>
    <lineage>
        <taxon>Eukaryota</taxon>
        <taxon>Viridiplantae</taxon>
        <taxon>Streptophyta</taxon>
        <taxon>Embryophyta</taxon>
        <taxon>Tracheophyta</taxon>
        <taxon>Spermatophyta</taxon>
        <taxon>Magnoliopsida</taxon>
        <taxon>eudicotyledons</taxon>
        <taxon>Gunneridae</taxon>
        <taxon>Pentapetalae</taxon>
        <taxon>rosids</taxon>
        <taxon>fabids</taxon>
        <taxon>Rosales</taxon>
        <taxon>Rosaceae</taxon>
        <taxon>Amygdaloideae</taxon>
        <taxon>Maleae</taxon>
        <taxon>Malus</taxon>
    </lineage>
</organism>
<dbReference type="AlphaFoldDB" id="A0A540MNY8"/>
<evidence type="ECO:0000313" key="2">
    <source>
        <dbReference type="EMBL" id="TQE00494.1"/>
    </source>
</evidence>
<evidence type="ECO:0000313" key="3">
    <source>
        <dbReference type="Proteomes" id="UP000315295"/>
    </source>
</evidence>
<accession>A0A540MNY8</accession>
<feature type="compositionally biased region" description="Basic and acidic residues" evidence="1">
    <location>
        <begin position="13"/>
        <end position="23"/>
    </location>
</feature>
<dbReference type="EMBL" id="VIEB01000212">
    <property type="protein sequence ID" value="TQE00494.1"/>
    <property type="molecule type" value="Genomic_DNA"/>
</dbReference>
<keyword evidence="3" id="KW-1185">Reference proteome</keyword>
<gene>
    <name evidence="2" type="ORF">C1H46_013920</name>
</gene>